<evidence type="ECO:0008006" key="3">
    <source>
        <dbReference type="Google" id="ProtNLM"/>
    </source>
</evidence>
<dbReference type="Proteomes" id="UP000315252">
    <property type="component" value="Unassembled WGS sequence"/>
</dbReference>
<protein>
    <recommendedName>
        <fullName evidence="3">SH3 domain-containing protein</fullName>
    </recommendedName>
</protein>
<keyword evidence="2" id="KW-1185">Reference proteome</keyword>
<accession>A0A545TAX6</accession>
<gene>
    <name evidence="1" type="ORF">FKG95_24030</name>
</gene>
<proteinExistence type="predicted"/>
<name>A0A545TAX6_9PROT</name>
<organism evidence="1 2">
    <name type="scientific">Denitrobaculum tricleocarpae</name>
    <dbReference type="NCBI Taxonomy" id="2591009"/>
    <lineage>
        <taxon>Bacteria</taxon>
        <taxon>Pseudomonadati</taxon>
        <taxon>Pseudomonadota</taxon>
        <taxon>Alphaproteobacteria</taxon>
        <taxon>Rhodospirillales</taxon>
        <taxon>Rhodospirillaceae</taxon>
        <taxon>Denitrobaculum</taxon>
    </lineage>
</organism>
<dbReference type="EMBL" id="VHSH01000010">
    <property type="protein sequence ID" value="TQV74356.1"/>
    <property type="molecule type" value="Genomic_DNA"/>
</dbReference>
<sequence length="80" mass="8977">MKRYPSYKGPFSVRAVKIARVVSATGCLVPDETSLLPIYVSEQWFDHNSPVDGGYYLVLANGTTGYMEAELFENEFTPDH</sequence>
<evidence type="ECO:0000313" key="1">
    <source>
        <dbReference type="EMBL" id="TQV74356.1"/>
    </source>
</evidence>
<evidence type="ECO:0000313" key="2">
    <source>
        <dbReference type="Proteomes" id="UP000315252"/>
    </source>
</evidence>
<reference evidence="1 2" key="1">
    <citation type="submission" date="2019-06" db="EMBL/GenBank/DDBJ databases">
        <title>Whole genome sequence for Rhodospirillaceae sp. R148.</title>
        <authorList>
            <person name="Wang G."/>
        </authorList>
    </citation>
    <scope>NUCLEOTIDE SEQUENCE [LARGE SCALE GENOMIC DNA]</scope>
    <source>
        <strain evidence="1 2">R148</strain>
    </source>
</reference>
<dbReference type="RefSeq" id="WP_142898986.1">
    <property type="nucleotide sequence ID" value="NZ_ML660061.1"/>
</dbReference>
<comment type="caution">
    <text evidence="1">The sequence shown here is derived from an EMBL/GenBank/DDBJ whole genome shotgun (WGS) entry which is preliminary data.</text>
</comment>
<dbReference type="OrthoDB" id="9787373at2"/>
<dbReference type="AlphaFoldDB" id="A0A545TAX6"/>